<dbReference type="Proteomes" id="UP000626109">
    <property type="component" value="Unassembled WGS sequence"/>
</dbReference>
<comment type="caution">
    <text evidence="1">The sequence shown here is derived from an EMBL/GenBank/DDBJ whole genome shotgun (WGS) entry which is preliminary data.</text>
</comment>
<proteinExistence type="predicted"/>
<gene>
    <name evidence="1" type="ORF">PGLA2088_LOCUS49247</name>
</gene>
<name>A0A813LTU6_POLGL</name>
<dbReference type="AlphaFoldDB" id="A0A813LTU6"/>
<evidence type="ECO:0000313" key="1">
    <source>
        <dbReference type="EMBL" id="CAE8738550.1"/>
    </source>
</evidence>
<reference evidence="1" key="1">
    <citation type="submission" date="2021-02" db="EMBL/GenBank/DDBJ databases">
        <authorList>
            <person name="Dougan E. K."/>
            <person name="Rhodes N."/>
            <person name="Thang M."/>
            <person name="Chan C."/>
        </authorList>
    </citation>
    <scope>NUCLEOTIDE SEQUENCE</scope>
</reference>
<dbReference type="EMBL" id="CAJNNW010036963">
    <property type="protein sequence ID" value="CAE8738550.1"/>
    <property type="molecule type" value="Genomic_DNA"/>
</dbReference>
<sequence>MQAAVSEARADLEAVCAERSANTSHQQQTAIPDLQSTSTRVEVQDIHVASELRLRRLLRIQVISSQLHSDIEPVSCRLLPRIFNLLWKLRLLRIYVSEDAGCCLGCPR</sequence>
<evidence type="ECO:0000313" key="2">
    <source>
        <dbReference type="Proteomes" id="UP000626109"/>
    </source>
</evidence>
<accession>A0A813LTU6</accession>
<organism evidence="1 2">
    <name type="scientific">Polarella glacialis</name>
    <name type="common">Dinoflagellate</name>
    <dbReference type="NCBI Taxonomy" id="89957"/>
    <lineage>
        <taxon>Eukaryota</taxon>
        <taxon>Sar</taxon>
        <taxon>Alveolata</taxon>
        <taxon>Dinophyceae</taxon>
        <taxon>Suessiales</taxon>
        <taxon>Suessiaceae</taxon>
        <taxon>Polarella</taxon>
    </lineage>
</organism>
<protein>
    <submittedName>
        <fullName evidence="1">Uncharacterized protein</fullName>
    </submittedName>
</protein>